<dbReference type="Proteomes" id="UP001589867">
    <property type="component" value="Unassembled WGS sequence"/>
</dbReference>
<evidence type="ECO:0000313" key="2">
    <source>
        <dbReference type="Proteomes" id="UP001589867"/>
    </source>
</evidence>
<evidence type="ECO:0008006" key="3">
    <source>
        <dbReference type="Google" id="ProtNLM"/>
    </source>
</evidence>
<comment type="caution">
    <text evidence="1">The sequence shown here is derived from an EMBL/GenBank/DDBJ whole genome shotgun (WGS) entry which is preliminary data.</text>
</comment>
<gene>
    <name evidence="1" type="ORF">ACFFIA_39970</name>
</gene>
<keyword evidence="2" id="KW-1185">Reference proteome</keyword>
<name>A0ABV6MGE0_9ACTN</name>
<reference evidence="1 2" key="1">
    <citation type="submission" date="2024-09" db="EMBL/GenBank/DDBJ databases">
        <authorList>
            <person name="Sun Q."/>
            <person name="Mori K."/>
        </authorList>
    </citation>
    <scope>NUCLEOTIDE SEQUENCE [LARGE SCALE GENOMIC DNA]</scope>
    <source>
        <strain evidence="1 2">TBRC 3947</strain>
    </source>
</reference>
<proteinExistence type="predicted"/>
<accession>A0ABV6MGE0</accession>
<organism evidence="1 2">
    <name type="scientific">Phytohabitans kaempferiae</name>
    <dbReference type="NCBI Taxonomy" id="1620943"/>
    <lineage>
        <taxon>Bacteria</taxon>
        <taxon>Bacillati</taxon>
        <taxon>Actinomycetota</taxon>
        <taxon>Actinomycetes</taxon>
        <taxon>Micromonosporales</taxon>
        <taxon>Micromonosporaceae</taxon>
    </lineage>
</organism>
<sequence>MRSAYAHEAVLVMAPDADLGAPGAAITVALCGHWEHQPPCPLAAHHTRAEPASDEVRVRVLFATEPASESLVRQRIDLALAGGEFRGPDGLVTRWRLRTSQPSDITAAEIDHAERLTHT</sequence>
<dbReference type="EMBL" id="JBHLUH010000091">
    <property type="protein sequence ID" value="MFC0533797.1"/>
    <property type="molecule type" value="Genomic_DNA"/>
</dbReference>
<protein>
    <recommendedName>
        <fullName evidence="3">SnoaL-like domain-containing protein</fullName>
    </recommendedName>
</protein>
<evidence type="ECO:0000313" key="1">
    <source>
        <dbReference type="EMBL" id="MFC0533797.1"/>
    </source>
</evidence>
<dbReference type="RefSeq" id="WP_377261867.1">
    <property type="nucleotide sequence ID" value="NZ_JBHLUH010000091.1"/>
</dbReference>